<dbReference type="AlphaFoldDB" id="A0AAD1U3W5"/>
<accession>A0AAD1U3W5</accession>
<sequence length="414" mass="48085">METSKSKLEVTKAQKKNSCFKEDDNFHDACKHCIISKLKNSEGRLSIPRNKHSRAVTPRTYKSKNLQNNTEDENQLDSTTKNYSEKFKVFKSTKNDEISKRLDYLLFPNSKIQKKIDYFITPYNNLLSLDKHMDFTEKEALENAQYQDQVPISKKWKLISKALMKEKDELLQILKAKAKAPNKTFREKRTEVKKDNNGTKKSLSRRKCVLSSLPRPDFGNNYKRNNFSDLMMEFLANSHNKILPKTEDINKNKLMHKSSLKRSSYPSSHRHRSDEEQENRRFKVFYASSTKTSLKEHNDCLHNKNLKNIISKIYENGSELPKVVPRFIKPSPGTLNKNVNQRHTLNILEKSPVKGHRRGYFLSKVGEDQNTIPATSRGSYEPNHMVPKNQGRFSGQNSRPKICLRSSLVAVYKP</sequence>
<protein>
    <submittedName>
        <fullName evidence="2">Uncharacterized protein</fullName>
    </submittedName>
</protein>
<evidence type="ECO:0000313" key="2">
    <source>
        <dbReference type="EMBL" id="CAI2361705.1"/>
    </source>
</evidence>
<evidence type="ECO:0000313" key="3">
    <source>
        <dbReference type="Proteomes" id="UP001295684"/>
    </source>
</evidence>
<evidence type="ECO:0000256" key="1">
    <source>
        <dbReference type="SAM" id="MobiDB-lite"/>
    </source>
</evidence>
<organism evidence="2 3">
    <name type="scientific">Euplotes crassus</name>
    <dbReference type="NCBI Taxonomy" id="5936"/>
    <lineage>
        <taxon>Eukaryota</taxon>
        <taxon>Sar</taxon>
        <taxon>Alveolata</taxon>
        <taxon>Ciliophora</taxon>
        <taxon>Intramacronucleata</taxon>
        <taxon>Spirotrichea</taxon>
        <taxon>Hypotrichia</taxon>
        <taxon>Euplotida</taxon>
        <taxon>Euplotidae</taxon>
        <taxon>Moneuplotes</taxon>
    </lineage>
</organism>
<proteinExistence type="predicted"/>
<feature type="compositionally biased region" description="Basic and acidic residues" evidence="1">
    <location>
        <begin position="184"/>
        <end position="198"/>
    </location>
</feature>
<feature type="region of interest" description="Disordered" evidence="1">
    <location>
        <begin position="47"/>
        <end position="78"/>
    </location>
</feature>
<feature type="region of interest" description="Disordered" evidence="1">
    <location>
        <begin position="182"/>
        <end position="205"/>
    </location>
</feature>
<comment type="caution">
    <text evidence="2">The sequence shown here is derived from an EMBL/GenBank/DDBJ whole genome shotgun (WGS) entry which is preliminary data.</text>
</comment>
<reference evidence="2" key="1">
    <citation type="submission" date="2023-07" db="EMBL/GenBank/DDBJ databases">
        <authorList>
            <consortium name="AG Swart"/>
            <person name="Singh M."/>
            <person name="Singh A."/>
            <person name="Seah K."/>
            <person name="Emmerich C."/>
        </authorList>
    </citation>
    <scope>NUCLEOTIDE SEQUENCE</scope>
    <source>
        <strain evidence="2">DP1</strain>
    </source>
</reference>
<feature type="region of interest" description="Disordered" evidence="1">
    <location>
        <begin position="371"/>
        <end position="399"/>
    </location>
</feature>
<name>A0AAD1U3W5_EUPCR</name>
<gene>
    <name evidence="2" type="ORF">ECRASSUSDP1_LOCUS3017</name>
</gene>
<feature type="region of interest" description="Disordered" evidence="1">
    <location>
        <begin position="248"/>
        <end position="280"/>
    </location>
</feature>
<dbReference type="Proteomes" id="UP001295684">
    <property type="component" value="Unassembled WGS sequence"/>
</dbReference>
<dbReference type="EMBL" id="CAMPGE010002891">
    <property type="protein sequence ID" value="CAI2361705.1"/>
    <property type="molecule type" value="Genomic_DNA"/>
</dbReference>
<keyword evidence="3" id="KW-1185">Reference proteome</keyword>